<evidence type="ECO:0000256" key="2">
    <source>
        <dbReference type="ARBA" id="ARBA00022833"/>
    </source>
</evidence>
<dbReference type="SUPFAM" id="SSF57701">
    <property type="entry name" value="Zn2/Cys6 DNA-binding domain"/>
    <property type="match status" value="1"/>
</dbReference>
<keyword evidence="3" id="KW-0805">Transcription regulation</keyword>
<dbReference type="AlphaFoldDB" id="A0A5N6VKH8"/>
<dbReference type="Proteomes" id="UP000325433">
    <property type="component" value="Unassembled WGS sequence"/>
</dbReference>
<evidence type="ECO:0000313" key="10">
    <source>
        <dbReference type="Proteomes" id="UP000325433"/>
    </source>
</evidence>
<evidence type="ECO:0000256" key="1">
    <source>
        <dbReference type="ARBA" id="ARBA00022723"/>
    </source>
</evidence>
<dbReference type="InterPro" id="IPR036864">
    <property type="entry name" value="Zn2-C6_fun-type_DNA-bd_sf"/>
</dbReference>
<dbReference type="GO" id="GO:0009893">
    <property type="term" value="P:positive regulation of metabolic process"/>
    <property type="evidence" value="ECO:0007669"/>
    <property type="project" value="UniProtKB-ARBA"/>
</dbReference>
<evidence type="ECO:0000313" key="9">
    <source>
        <dbReference type="EMBL" id="KAE8308659.1"/>
    </source>
</evidence>
<evidence type="ECO:0000256" key="5">
    <source>
        <dbReference type="ARBA" id="ARBA00023163"/>
    </source>
</evidence>
<keyword evidence="7" id="KW-0812">Transmembrane</keyword>
<evidence type="ECO:0000256" key="6">
    <source>
        <dbReference type="ARBA" id="ARBA00023242"/>
    </source>
</evidence>
<evidence type="ECO:0000256" key="3">
    <source>
        <dbReference type="ARBA" id="ARBA00023015"/>
    </source>
</evidence>
<evidence type="ECO:0000256" key="4">
    <source>
        <dbReference type="ARBA" id="ARBA00023125"/>
    </source>
</evidence>
<dbReference type="CDD" id="cd00067">
    <property type="entry name" value="GAL4"/>
    <property type="match status" value="1"/>
</dbReference>
<proteinExistence type="predicted"/>
<gene>
    <name evidence="9" type="ORF">BDV41DRAFT_581222</name>
</gene>
<evidence type="ECO:0000259" key="8">
    <source>
        <dbReference type="PROSITE" id="PS50048"/>
    </source>
</evidence>
<dbReference type="InterPro" id="IPR001138">
    <property type="entry name" value="Zn2Cys6_DnaBD"/>
</dbReference>
<feature type="domain" description="Zn(2)-C6 fungal-type" evidence="8">
    <location>
        <begin position="13"/>
        <end position="45"/>
    </location>
</feature>
<keyword evidence="4" id="KW-0238">DNA-binding</keyword>
<keyword evidence="1" id="KW-0479">Metal-binding</keyword>
<keyword evidence="2" id="KW-0862">Zinc</keyword>
<keyword evidence="6" id="KW-0539">Nucleus</keyword>
<name>A0A5N6VKH8_9EURO</name>
<keyword evidence="7" id="KW-1133">Transmembrane helix</keyword>
<dbReference type="PROSITE" id="PS50048">
    <property type="entry name" value="ZN2_CY6_FUNGAL_2"/>
    <property type="match status" value="1"/>
</dbReference>
<organism evidence="9 10">
    <name type="scientific">Aspergillus transmontanensis</name>
    <dbReference type="NCBI Taxonomy" id="1034304"/>
    <lineage>
        <taxon>Eukaryota</taxon>
        <taxon>Fungi</taxon>
        <taxon>Dikarya</taxon>
        <taxon>Ascomycota</taxon>
        <taxon>Pezizomycotina</taxon>
        <taxon>Eurotiomycetes</taxon>
        <taxon>Eurotiomycetidae</taxon>
        <taxon>Eurotiales</taxon>
        <taxon>Aspergillaceae</taxon>
        <taxon>Aspergillus</taxon>
        <taxon>Aspergillus subgen. Circumdati</taxon>
    </lineage>
</organism>
<dbReference type="GO" id="GO:0000981">
    <property type="term" value="F:DNA-binding transcription factor activity, RNA polymerase II-specific"/>
    <property type="evidence" value="ECO:0007669"/>
    <property type="project" value="InterPro"/>
</dbReference>
<protein>
    <recommendedName>
        <fullName evidence="8">Zn(2)-C6 fungal-type domain-containing protein</fullName>
    </recommendedName>
</protein>
<keyword evidence="10" id="KW-1185">Reference proteome</keyword>
<reference evidence="10" key="1">
    <citation type="submission" date="2019-04" db="EMBL/GenBank/DDBJ databases">
        <title>Friends and foes A comparative genomics studyof 23 Aspergillus species from section Flavi.</title>
        <authorList>
            <consortium name="DOE Joint Genome Institute"/>
            <person name="Kjaerbolling I."/>
            <person name="Vesth T."/>
            <person name="Frisvad J.C."/>
            <person name="Nybo J.L."/>
            <person name="Theobald S."/>
            <person name="Kildgaard S."/>
            <person name="Isbrandt T."/>
            <person name="Kuo A."/>
            <person name="Sato A."/>
            <person name="Lyhne E.K."/>
            <person name="Kogle M.E."/>
            <person name="Wiebenga A."/>
            <person name="Kun R.S."/>
            <person name="Lubbers R.J."/>
            <person name="Makela M.R."/>
            <person name="Barry K."/>
            <person name="Chovatia M."/>
            <person name="Clum A."/>
            <person name="Daum C."/>
            <person name="Haridas S."/>
            <person name="He G."/>
            <person name="LaButti K."/>
            <person name="Lipzen A."/>
            <person name="Mondo S."/>
            <person name="Riley R."/>
            <person name="Salamov A."/>
            <person name="Simmons B.A."/>
            <person name="Magnuson J.K."/>
            <person name="Henrissat B."/>
            <person name="Mortensen U.H."/>
            <person name="Larsen T.O."/>
            <person name="Devries R.P."/>
            <person name="Grigoriev I.V."/>
            <person name="Machida M."/>
            <person name="Baker S.E."/>
            <person name="Andersen M.R."/>
        </authorList>
    </citation>
    <scope>NUCLEOTIDE SEQUENCE [LARGE SCALE GENOMIC DNA]</scope>
    <source>
        <strain evidence="10">CBS 130015</strain>
    </source>
</reference>
<dbReference type="Gene3D" id="4.10.240.10">
    <property type="entry name" value="Zn(2)-C6 fungal-type DNA-binding domain"/>
    <property type="match status" value="1"/>
</dbReference>
<feature type="transmembrane region" description="Helical" evidence="7">
    <location>
        <begin position="307"/>
        <end position="327"/>
    </location>
</feature>
<dbReference type="PANTHER" id="PTHR47660">
    <property type="entry name" value="TRANSCRIPTION FACTOR WITH C2H2 AND ZN(2)-CYS(6) DNA BINDING DOMAIN (EUROFUNG)-RELATED-RELATED"/>
    <property type="match status" value="1"/>
</dbReference>
<keyword evidence="5" id="KW-0804">Transcription</keyword>
<evidence type="ECO:0000256" key="7">
    <source>
        <dbReference type="SAM" id="Phobius"/>
    </source>
</evidence>
<dbReference type="PANTHER" id="PTHR47660:SF3">
    <property type="entry name" value="FINGER DOMAIN PROTEIN, PUTATIVE (AFU_ORTHOLOGUE AFUA_4G03310)-RELATED"/>
    <property type="match status" value="1"/>
</dbReference>
<keyword evidence="7" id="KW-0472">Membrane</keyword>
<dbReference type="GO" id="GO:0003677">
    <property type="term" value="F:DNA binding"/>
    <property type="evidence" value="ECO:0007669"/>
    <property type="project" value="UniProtKB-KW"/>
</dbReference>
<dbReference type="EMBL" id="ML738380">
    <property type="protein sequence ID" value="KAE8308659.1"/>
    <property type="molecule type" value="Genomic_DNA"/>
</dbReference>
<dbReference type="PROSITE" id="PS00463">
    <property type="entry name" value="ZN2_CY6_FUNGAL_1"/>
    <property type="match status" value="1"/>
</dbReference>
<dbReference type="SMART" id="SM00066">
    <property type="entry name" value="GAL4"/>
    <property type="match status" value="1"/>
</dbReference>
<dbReference type="GO" id="GO:0008270">
    <property type="term" value="F:zinc ion binding"/>
    <property type="evidence" value="ECO:0007669"/>
    <property type="project" value="InterPro"/>
</dbReference>
<sequence length="488" mass="54770">MGSSRYSTSRQKACQQCSNAKSRCDRDRTTGPCGRCRQRGLPCVYPRTTTGSPARQNIVVGEGRLHSPFSLSDASFPSSEGELLVADTSDSASATVTDHLIHSHGHSSNTQRAVREIQTATRCIPDLVPDSKAHHFERHSYDRHGRQHVNRAGSDAGLINTPCVNPPIPPVSAGDGLPVISDGLVNLDFSDLELVCPINADEISNRWLNAYMPIPGQTVKEYPAGIAAFIFRILKSYAGVAVQGRGILPFIHPKQVMAQPTGSPLGTCLSLVRICANPLLGSENTTASVLQREMSTLYESRDRYNDGFLFAAFQAYLIYTMVLFFRLSQSRSDFFRRAMTNLQELACSSSRRGLVCAADLRRVRPRWEEWIVAESKRRTLYVMYLFDSVLSSQERFPTFLGTELQGLPAPANTLLWQARRRYDWEREYNMYMAQWMEGGLTIDELWPMPAHLDESEIVRRRDRVDLWLENIDEFGTMLYAVMSCTHGG</sequence>
<dbReference type="Pfam" id="PF00172">
    <property type="entry name" value="Zn_clus"/>
    <property type="match status" value="1"/>
</dbReference>
<accession>A0A5N6VKH8</accession>